<organism evidence="1">
    <name type="scientific">Sediminibacterium sp. KACHI17</name>
    <dbReference type="NCBI Taxonomy" id="1751071"/>
    <lineage>
        <taxon>Bacteria</taxon>
        <taxon>Pseudomonadati</taxon>
        <taxon>Bacteroidota</taxon>
        <taxon>Chitinophagia</taxon>
        <taxon>Chitinophagales</taxon>
        <taxon>Chitinophagaceae</taxon>
        <taxon>Sediminibacterium</taxon>
    </lineage>
</organism>
<dbReference type="AlphaFoldDB" id="A0AAT9GK40"/>
<dbReference type="RefSeq" id="WP_353548624.1">
    <property type="nucleotide sequence ID" value="NZ_AP029612.1"/>
</dbReference>
<protein>
    <submittedName>
        <fullName evidence="1">Uncharacterized protein</fullName>
    </submittedName>
</protein>
<dbReference type="PROSITE" id="PS51257">
    <property type="entry name" value="PROKAR_LIPOPROTEIN"/>
    <property type="match status" value="1"/>
</dbReference>
<reference evidence="1" key="1">
    <citation type="submission" date="2024-02" db="EMBL/GenBank/DDBJ databases">
        <title>Sediminibacterium planktonica sp. nov. and Sediminibacterium longus sp. nov., isolated from surface lake and river water.</title>
        <authorList>
            <person name="Watanabe K."/>
            <person name="Takemine S."/>
            <person name="Ishii Y."/>
            <person name="Ogata Y."/>
            <person name="Shindo C."/>
            <person name="Suda W."/>
        </authorList>
    </citation>
    <scope>NUCLEOTIDE SEQUENCE</scope>
    <source>
        <strain evidence="1">KACHI17</strain>
    </source>
</reference>
<proteinExistence type="predicted"/>
<gene>
    <name evidence="1" type="ORF">KACHI17_18670</name>
</gene>
<evidence type="ECO:0000313" key="1">
    <source>
        <dbReference type="EMBL" id="BFG70986.1"/>
    </source>
</evidence>
<accession>A0AAT9GK40</accession>
<sequence>MRNNMLYLFLFVCTLASCVQKTYKKTVVFELDVSQLKDIQTVGLRGDDKPLDWDAGIPMTAIKKDTTYTVTATFVTGYKFTEVKFAVNDEFELKGKNNRRINFSEKDTTYYKAVFDKE</sequence>
<name>A0AAT9GK40_9BACT</name>
<dbReference type="EMBL" id="AP029612">
    <property type="protein sequence ID" value="BFG70986.1"/>
    <property type="molecule type" value="Genomic_DNA"/>
</dbReference>